<evidence type="ECO:0000256" key="3">
    <source>
        <dbReference type="ARBA" id="ARBA00010306"/>
    </source>
</evidence>
<evidence type="ECO:0000313" key="13">
    <source>
        <dbReference type="Proteomes" id="UP001302745"/>
    </source>
</evidence>
<comment type="similarity">
    <text evidence="3">Belongs to the SQS1 family.</text>
</comment>
<dbReference type="InterPro" id="IPR051189">
    <property type="entry name" value="Splicing_assoc_domain"/>
</dbReference>
<accession>A0AAN6VT50</accession>
<dbReference type="Pfam" id="PF01424">
    <property type="entry name" value="R3H"/>
    <property type="match status" value="1"/>
</dbReference>
<dbReference type="PANTHER" id="PTHR14195">
    <property type="entry name" value="G PATCH DOMAIN CONTAINING PROTEIN 2"/>
    <property type="match status" value="1"/>
</dbReference>
<evidence type="ECO:0000313" key="12">
    <source>
        <dbReference type="EMBL" id="KAK4156401.1"/>
    </source>
</evidence>
<dbReference type="InterPro" id="IPR034082">
    <property type="entry name" value="R3H_G-patch"/>
</dbReference>
<sequence length="719" mass="78683">MPPKRGKWPSPRGKVYRGRASASRGGMLREDRDFFPTSTPSNGFSMRDEARNTASHEPSMAWTLGTLRQKPVTFVSAGVVEPLTEKNPACDPSGSNMAEESAKDATEAVGDTMEMKGIENPGAETTDAIEIETITETVEQETLVSVLPVQVQFADGLDQPSEAQGSEPKELFFFDLGEDQPMTDPSIPPPKIPSPRSSFGGSDSSEEIILFRGRTANPRGTAQGTGPLIRNVTAAPSETPVECKPEATIASSNKPASQSNARPTQPSQKRLRSRKRLRAQAPKVIKDDDEDAILADRIANLAANSDDDDEEAILADYIANMEANSDDDSVTSQLQTFSSHRDLGGDDTAVNFGSGNEKSPRGDDSLNDKREGSMDSGISDAEGDDFMNRNEDQEMDADMDDETLARLFAKQEELGMGGDDLLLFTSPLAKTETRKAQGKRTANAGSSRALYGPASATQVADAFDNLDLDGWSQLTGQSLKRRSKQPPNFNVSDSEIEAALRTSWQRDRERKKSRKLERETLRAEGMLGKNANPDDLRVKYLTGMKLDDIKAELTSFLLSSAERLDFPPLDKNARKVLHELANKFNVKSQSIGKGDQRRPVLYRTNRTVRYASTRFEDASSHVDQAALRIHRKYFHRVDVKVQRTEYPRNAGGGRGHKALTLQEGEIVGASVPELSQENKGRTMLEKMGWSKGMSLGALDNNGILEPVAQVMKRGKAGLG</sequence>
<keyword evidence="5" id="KW-0963">Cytoplasm</keyword>
<evidence type="ECO:0000256" key="9">
    <source>
        <dbReference type="SAM" id="MobiDB-lite"/>
    </source>
</evidence>
<feature type="region of interest" description="Disordered" evidence="9">
    <location>
        <begin position="1"/>
        <end position="57"/>
    </location>
</feature>
<keyword evidence="8" id="KW-0539">Nucleus</keyword>
<dbReference type="SMART" id="SM00393">
    <property type="entry name" value="R3H"/>
    <property type="match status" value="1"/>
</dbReference>
<dbReference type="Proteomes" id="UP001302745">
    <property type="component" value="Unassembled WGS sequence"/>
</dbReference>
<feature type="compositionally biased region" description="Basic and acidic residues" evidence="9">
    <location>
        <begin position="358"/>
        <end position="373"/>
    </location>
</feature>
<evidence type="ECO:0000256" key="4">
    <source>
        <dbReference type="ARBA" id="ARBA00018964"/>
    </source>
</evidence>
<dbReference type="EMBL" id="MU856868">
    <property type="protein sequence ID" value="KAK4156401.1"/>
    <property type="molecule type" value="Genomic_DNA"/>
</dbReference>
<reference evidence="12" key="1">
    <citation type="journal article" date="2023" name="Mol. Phylogenet. Evol.">
        <title>Genome-scale phylogeny and comparative genomics of the fungal order Sordariales.</title>
        <authorList>
            <person name="Hensen N."/>
            <person name="Bonometti L."/>
            <person name="Westerberg I."/>
            <person name="Brannstrom I.O."/>
            <person name="Guillou S."/>
            <person name="Cros-Aarteil S."/>
            <person name="Calhoun S."/>
            <person name="Haridas S."/>
            <person name="Kuo A."/>
            <person name="Mondo S."/>
            <person name="Pangilinan J."/>
            <person name="Riley R."/>
            <person name="LaButti K."/>
            <person name="Andreopoulos B."/>
            <person name="Lipzen A."/>
            <person name="Chen C."/>
            <person name="Yan M."/>
            <person name="Daum C."/>
            <person name="Ng V."/>
            <person name="Clum A."/>
            <person name="Steindorff A."/>
            <person name="Ohm R.A."/>
            <person name="Martin F."/>
            <person name="Silar P."/>
            <person name="Natvig D.O."/>
            <person name="Lalanne C."/>
            <person name="Gautier V."/>
            <person name="Ament-Velasquez S.L."/>
            <person name="Kruys A."/>
            <person name="Hutchinson M.I."/>
            <person name="Powell A.J."/>
            <person name="Barry K."/>
            <person name="Miller A.N."/>
            <person name="Grigoriev I.V."/>
            <person name="Debuchy R."/>
            <person name="Gladieux P."/>
            <person name="Hiltunen Thoren M."/>
            <person name="Johannesson H."/>
        </authorList>
    </citation>
    <scope>NUCLEOTIDE SEQUENCE</scope>
    <source>
        <strain evidence="12">CBS 538.74</strain>
    </source>
</reference>
<dbReference type="Pfam" id="PF01585">
    <property type="entry name" value="G-patch"/>
    <property type="match status" value="1"/>
</dbReference>
<feature type="domain" description="R3H" evidence="11">
    <location>
        <begin position="543"/>
        <end position="605"/>
    </location>
</feature>
<dbReference type="GO" id="GO:0003676">
    <property type="term" value="F:nucleic acid binding"/>
    <property type="evidence" value="ECO:0007669"/>
    <property type="project" value="UniProtKB-UniRule"/>
</dbReference>
<keyword evidence="13" id="KW-1185">Reference proteome</keyword>
<feature type="compositionally biased region" description="Low complexity" evidence="9">
    <location>
        <begin position="194"/>
        <end position="203"/>
    </location>
</feature>
<keyword evidence="7" id="KW-0508">mRNA splicing</keyword>
<evidence type="ECO:0000259" key="11">
    <source>
        <dbReference type="PROSITE" id="PS51061"/>
    </source>
</evidence>
<feature type="compositionally biased region" description="Polar residues" evidence="9">
    <location>
        <begin position="249"/>
        <end position="266"/>
    </location>
</feature>
<evidence type="ECO:0000256" key="6">
    <source>
        <dbReference type="ARBA" id="ARBA00022664"/>
    </source>
</evidence>
<dbReference type="InterPro" id="IPR000467">
    <property type="entry name" value="G_patch_dom"/>
</dbReference>
<dbReference type="InterPro" id="IPR001374">
    <property type="entry name" value="R3H_dom"/>
</dbReference>
<dbReference type="CDD" id="cd02646">
    <property type="entry name" value="R3H_G-patch"/>
    <property type="match status" value="1"/>
</dbReference>
<feature type="region of interest" description="Disordered" evidence="9">
    <location>
        <begin position="157"/>
        <end position="290"/>
    </location>
</feature>
<comment type="caution">
    <text evidence="12">The sequence shown here is derived from an EMBL/GenBank/DDBJ whole genome shotgun (WGS) entry which is preliminary data.</text>
</comment>
<evidence type="ECO:0000259" key="10">
    <source>
        <dbReference type="PROSITE" id="PS50174"/>
    </source>
</evidence>
<protein>
    <recommendedName>
        <fullName evidence="4">Protein SQS1</fullName>
    </recommendedName>
</protein>
<dbReference type="PROSITE" id="PS51061">
    <property type="entry name" value="R3H"/>
    <property type="match status" value="1"/>
</dbReference>
<dbReference type="GO" id="GO:0006397">
    <property type="term" value="P:mRNA processing"/>
    <property type="evidence" value="ECO:0007669"/>
    <property type="project" value="UniProtKB-KW"/>
</dbReference>
<dbReference type="PROSITE" id="PS50174">
    <property type="entry name" value="G_PATCH"/>
    <property type="match status" value="1"/>
</dbReference>
<reference evidence="12" key="2">
    <citation type="submission" date="2023-05" db="EMBL/GenBank/DDBJ databases">
        <authorList>
            <consortium name="Lawrence Berkeley National Laboratory"/>
            <person name="Steindorff A."/>
            <person name="Hensen N."/>
            <person name="Bonometti L."/>
            <person name="Westerberg I."/>
            <person name="Brannstrom I.O."/>
            <person name="Guillou S."/>
            <person name="Cros-Aarteil S."/>
            <person name="Calhoun S."/>
            <person name="Haridas S."/>
            <person name="Kuo A."/>
            <person name="Mondo S."/>
            <person name="Pangilinan J."/>
            <person name="Riley R."/>
            <person name="Labutti K."/>
            <person name="Andreopoulos B."/>
            <person name="Lipzen A."/>
            <person name="Chen C."/>
            <person name="Yanf M."/>
            <person name="Daum C."/>
            <person name="Ng V."/>
            <person name="Clum A."/>
            <person name="Ohm R."/>
            <person name="Martin F."/>
            <person name="Silar P."/>
            <person name="Natvig D."/>
            <person name="Lalanne C."/>
            <person name="Gautier V."/>
            <person name="Ament-Velasquez S.L."/>
            <person name="Kruys A."/>
            <person name="Hutchinson M.I."/>
            <person name="Powell A.J."/>
            <person name="Barry K."/>
            <person name="Miller A.N."/>
            <person name="Grigoriev I.V."/>
            <person name="Debuchy R."/>
            <person name="Gladieux P."/>
            <person name="Thoren M.H."/>
            <person name="Johannesson H."/>
        </authorList>
    </citation>
    <scope>NUCLEOTIDE SEQUENCE</scope>
    <source>
        <strain evidence="12">CBS 538.74</strain>
    </source>
</reference>
<organism evidence="12 13">
    <name type="scientific">Chaetomidium leptoderma</name>
    <dbReference type="NCBI Taxonomy" id="669021"/>
    <lineage>
        <taxon>Eukaryota</taxon>
        <taxon>Fungi</taxon>
        <taxon>Dikarya</taxon>
        <taxon>Ascomycota</taxon>
        <taxon>Pezizomycotina</taxon>
        <taxon>Sordariomycetes</taxon>
        <taxon>Sordariomycetidae</taxon>
        <taxon>Sordariales</taxon>
        <taxon>Chaetomiaceae</taxon>
        <taxon>Chaetomidium</taxon>
    </lineage>
</organism>
<dbReference type="InterPro" id="IPR036867">
    <property type="entry name" value="R3H_dom_sf"/>
</dbReference>
<dbReference type="GO" id="GO:0005737">
    <property type="term" value="C:cytoplasm"/>
    <property type="evidence" value="ECO:0007669"/>
    <property type="project" value="UniProtKB-SubCell"/>
</dbReference>
<dbReference type="AlphaFoldDB" id="A0AAN6VT50"/>
<dbReference type="GO" id="GO:0008380">
    <property type="term" value="P:RNA splicing"/>
    <property type="evidence" value="ECO:0007669"/>
    <property type="project" value="UniProtKB-KW"/>
</dbReference>
<dbReference type="SUPFAM" id="SSF82708">
    <property type="entry name" value="R3H domain"/>
    <property type="match status" value="1"/>
</dbReference>
<name>A0AAN6VT50_9PEZI</name>
<dbReference type="Gene3D" id="3.30.1370.50">
    <property type="entry name" value="R3H-like domain"/>
    <property type="match status" value="1"/>
</dbReference>
<feature type="domain" description="G-patch" evidence="10">
    <location>
        <begin position="676"/>
        <end position="719"/>
    </location>
</feature>
<keyword evidence="6" id="KW-0507">mRNA processing</keyword>
<feature type="compositionally biased region" description="Basic residues" evidence="9">
    <location>
        <begin position="269"/>
        <end position="278"/>
    </location>
</feature>
<feature type="region of interest" description="Disordered" evidence="9">
    <location>
        <begin position="84"/>
        <end position="108"/>
    </location>
</feature>
<evidence type="ECO:0000256" key="5">
    <source>
        <dbReference type="ARBA" id="ARBA00022490"/>
    </source>
</evidence>
<dbReference type="SMART" id="SM00443">
    <property type="entry name" value="G_patch"/>
    <property type="match status" value="1"/>
</dbReference>
<gene>
    <name evidence="12" type="ORF">C8A00DRAFT_12638</name>
</gene>
<evidence type="ECO:0000256" key="8">
    <source>
        <dbReference type="ARBA" id="ARBA00023242"/>
    </source>
</evidence>
<proteinExistence type="inferred from homology"/>
<evidence type="ECO:0000256" key="1">
    <source>
        <dbReference type="ARBA" id="ARBA00004123"/>
    </source>
</evidence>
<comment type="subcellular location">
    <subcellularLocation>
        <location evidence="2">Cytoplasm</location>
    </subcellularLocation>
    <subcellularLocation>
        <location evidence="1">Nucleus</location>
    </subcellularLocation>
</comment>
<feature type="region of interest" description="Disordered" evidence="9">
    <location>
        <begin position="322"/>
        <end position="388"/>
    </location>
</feature>
<dbReference type="GO" id="GO:0005634">
    <property type="term" value="C:nucleus"/>
    <property type="evidence" value="ECO:0007669"/>
    <property type="project" value="UniProtKB-SubCell"/>
</dbReference>
<evidence type="ECO:0000256" key="2">
    <source>
        <dbReference type="ARBA" id="ARBA00004496"/>
    </source>
</evidence>
<evidence type="ECO:0000256" key="7">
    <source>
        <dbReference type="ARBA" id="ARBA00023187"/>
    </source>
</evidence>